<keyword evidence="7" id="KW-1185">Reference proteome</keyword>
<protein>
    <submittedName>
        <fullName evidence="6">Exonuclease domain-containing protein</fullName>
    </submittedName>
</protein>
<evidence type="ECO:0000256" key="3">
    <source>
        <dbReference type="ARBA" id="ARBA00022839"/>
    </source>
</evidence>
<feature type="region of interest" description="Disordered" evidence="4">
    <location>
        <begin position="232"/>
        <end position="255"/>
    </location>
</feature>
<dbReference type="CDD" id="cd06127">
    <property type="entry name" value="DEDDh"/>
    <property type="match status" value="1"/>
</dbReference>
<dbReference type="PANTHER" id="PTHR30231:SF4">
    <property type="entry name" value="PROTEIN NEN2"/>
    <property type="match status" value="1"/>
</dbReference>
<dbReference type="InterPro" id="IPR036397">
    <property type="entry name" value="RNaseH_sf"/>
</dbReference>
<accession>A0ABT0IZ82</accession>
<dbReference type="RefSeq" id="WP_416342397.1">
    <property type="nucleotide sequence ID" value="NZ_JALQCY010000001.1"/>
</dbReference>
<dbReference type="PANTHER" id="PTHR30231">
    <property type="entry name" value="DNA POLYMERASE III SUBUNIT EPSILON"/>
    <property type="match status" value="1"/>
</dbReference>
<dbReference type="Proteomes" id="UP001651050">
    <property type="component" value="Unassembled WGS sequence"/>
</dbReference>
<dbReference type="Pfam" id="PF00929">
    <property type="entry name" value="RNase_T"/>
    <property type="match status" value="1"/>
</dbReference>
<organism evidence="6 7">
    <name type="scientific">Isoptericola peretonis</name>
    <dbReference type="NCBI Taxonomy" id="2918523"/>
    <lineage>
        <taxon>Bacteria</taxon>
        <taxon>Bacillati</taxon>
        <taxon>Actinomycetota</taxon>
        <taxon>Actinomycetes</taxon>
        <taxon>Micrococcales</taxon>
        <taxon>Promicromonosporaceae</taxon>
        <taxon>Isoptericola</taxon>
    </lineage>
</organism>
<evidence type="ECO:0000313" key="7">
    <source>
        <dbReference type="Proteomes" id="UP001651050"/>
    </source>
</evidence>
<dbReference type="NCBIfam" id="NF005927">
    <property type="entry name" value="PRK07942.1"/>
    <property type="match status" value="1"/>
</dbReference>
<gene>
    <name evidence="6" type="ORF">M1843_02025</name>
</gene>
<sequence length="255" mass="27176">MTTYAEHDAGARVPGGPWPDASWVRGPLLGFDTETTGLDVTHDRIVTAALVLRAADGTRTVRTWLLDPGVAIPVEASDIHGITTTDARAHGRDPVGALEEIAAILVQQVRDGVPLVAYNAAFDLSLLDVELARYGLPTVPDRLGRPVSPVLDPLLLDRWLDGAREGKRRLGDLCALYGIEGDGDLHTADVDVLATLDVLDAQLVRHPHLRGVALDALHAAQAGAHRRWAERVNAERAASPDGRPPTPTSWPAAGA</sequence>
<reference evidence="6 7" key="1">
    <citation type="submission" date="2022-02" db="EMBL/GenBank/DDBJ databases">
        <title>The car tank lid bacteriome: a reservoir of bacteria with potential in bioremediation of fuel.</title>
        <authorList>
            <person name="Vidal-Verdu A."/>
            <person name="Gomez-Martinez D."/>
            <person name="Latorre-Perez A."/>
            <person name="Pereto J."/>
            <person name="Porcar M."/>
        </authorList>
    </citation>
    <scope>NUCLEOTIDE SEQUENCE [LARGE SCALE GENOMIC DNA]</scope>
    <source>
        <strain evidence="6 7">4D.3</strain>
    </source>
</reference>
<evidence type="ECO:0000256" key="4">
    <source>
        <dbReference type="SAM" id="MobiDB-lite"/>
    </source>
</evidence>
<keyword evidence="3 6" id="KW-0269">Exonuclease</keyword>
<comment type="caution">
    <text evidence="6">The sequence shown here is derived from an EMBL/GenBank/DDBJ whole genome shotgun (WGS) entry which is preliminary data.</text>
</comment>
<keyword evidence="1" id="KW-0540">Nuclease</keyword>
<evidence type="ECO:0000256" key="1">
    <source>
        <dbReference type="ARBA" id="ARBA00022722"/>
    </source>
</evidence>
<name>A0ABT0IZ82_9MICO</name>
<dbReference type="GO" id="GO:0004527">
    <property type="term" value="F:exonuclease activity"/>
    <property type="evidence" value="ECO:0007669"/>
    <property type="project" value="UniProtKB-KW"/>
</dbReference>
<evidence type="ECO:0000259" key="5">
    <source>
        <dbReference type="SMART" id="SM00479"/>
    </source>
</evidence>
<feature type="domain" description="Exonuclease" evidence="5">
    <location>
        <begin position="27"/>
        <end position="208"/>
    </location>
</feature>
<evidence type="ECO:0000313" key="6">
    <source>
        <dbReference type="EMBL" id="MCK9792523.1"/>
    </source>
</evidence>
<evidence type="ECO:0000256" key="2">
    <source>
        <dbReference type="ARBA" id="ARBA00022801"/>
    </source>
</evidence>
<dbReference type="SUPFAM" id="SSF53098">
    <property type="entry name" value="Ribonuclease H-like"/>
    <property type="match status" value="1"/>
</dbReference>
<dbReference type="Gene3D" id="3.30.420.10">
    <property type="entry name" value="Ribonuclease H-like superfamily/Ribonuclease H"/>
    <property type="match status" value="1"/>
</dbReference>
<dbReference type="InterPro" id="IPR013520">
    <property type="entry name" value="Ribonucl_H"/>
</dbReference>
<keyword evidence="2" id="KW-0378">Hydrolase</keyword>
<dbReference type="InterPro" id="IPR012337">
    <property type="entry name" value="RNaseH-like_sf"/>
</dbReference>
<proteinExistence type="predicted"/>
<dbReference type="EMBL" id="JALQCY010000001">
    <property type="protein sequence ID" value="MCK9792523.1"/>
    <property type="molecule type" value="Genomic_DNA"/>
</dbReference>
<dbReference type="SMART" id="SM00479">
    <property type="entry name" value="EXOIII"/>
    <property type="match status" value="1"/>
</dbReference>